<dbReference type="PANTHER" id="PTHR12147:SF26">
    <property type="entry name" value="PEPTIDASE M28 DOMAIN-CONTAINING PROTEIN"/>
    <property type="match status" value="1"/>
</dbReference>
<dbReference type="InterPro" id="IPR045175">
    <property type="entry name" value="M28_fam"/>
</dbReference>
<comment type="caution">
    <text evidence="2">The sequence shown here is derived from an EMBL/GenBank/DDBJ whole genome shotgun (WGS) entry which is preliminary data.</text>
</comment>
<dbReference type="PANTHER" id="PTHR12147">
    <property type="entry name" value="METALLOPEPTIDASE M28 FAMILY MEMBER"/>
    <property type="match status" value="1"/>
</dbReference>
<dbReference type="AlphaFoldDB" id="A0A2P8HT88"/>
<dbReference type="GO" id="GO:0006508">
    <property type="term" value="P:proteolysis"/>
    <property type="evidence" value="ECO:0007669"/>
    <property type="project" value="InterPro"/>
</dbReference>
<evidence type="ECO:0000313" key="2">
    <source>
        <dbReference type="EMBL" id="PSL49440.1"/>
    </source>
</evidence>
<gene>
    <name evidence="2" type="ORF">CLV51_101772</name>
</gene>
<reference evidence="2 3" key="1">
    <citation type="submission" date="2018-03" db="EMBL/GenBank/DDBJ databases">
        <title>Genomic Encyclopedia of Archaeal and Bacterial Type Strains, Phase II (KMG-II): from individual species to whole genera.</title>
        <authorList>
            <person name="Goeker M."/>
        </authorList>
    </citation>
    <scope>NUCLEOTIDE SEQUENCE [LARGE SCALE GENOMIC DNA]</scope>
    <source>
        <strain evidence="2 3">DSM 24859</strain>
    </source>
</reference>
<proteinExistence type="predicted"/>
<keyword evidence="3" id="KW-1185">Reference proteome</keyword>
<evidence type="ECO:0000259" key="1">
    <source>
        <dbReference type="Pfam" id="PF04389"/>
    </source>
</evidence>
<dbReference type="EMBL" id="PYAW01000001">
    <property type="protein sequence ID" value="PSL49440.1"/>
    <property type="molecule type" value="Genomic_DNA"/>
</dbReference>
<name>A0A2P8HT88_CHINA</name>
<protein>
    <submittedName>
        <fullName evidence="2">Peptidase M28-like protein</fullName>
    </submittedName>
</protein>
<dbReference type="Gene3D" id="3.40.630.10">
    <property type="entry name" value="Zn peptidases"/>
    <property type="match status" value="2"/>
</dbReference>
<sequence>MYVNAQKKNDRKTIGNLQLHITYLSSDKLEGRRTGAPGEQLAAAYISTQMQQIGLSPKGDDGFVQTFIVKESREPATACTMTINEDHLLAGSQFIPLPFSAVKSAKGEVIPNVNEPDNIWLINAKEMDTDTHKSMLEQYLQQTQVAAKSGATGVIFYNGKEAPAAVLQWLEQNPPATSIPAVWVNNDVSKKLSADDANGFQINMQVAFKPIKRTGTNVIGYIDNKAPKTIIIGAHYDHLGFGEDKNSTAKVLYHGADDNASGTAALLEIARMLKASHLHNNNFVIIAFSGKQQGLYGSKYFASHSTVDLTQVNYMINLDHIGRLDQAYGLQIGGIGTSPGWAAIIQQAATKETHLVYDSSGVGPSDHTSFYRKNIPVLYFFTGIDSDSLQSDDSADKINYEGTLSVVKLVYDIVDKTNEMNKLAFTSTREPLNTGSTTLSGKMMNK</sequence>
<dbReference type="Pfam" id="PF04389">
    <property type="entry name" value="Peptidase_M28"/>
    <property type="match status" value="1"/>
</dbReference>
<dbReference type="InterPro" id="IPR007484">
    <property type="entry name" value="Peptidase_M28"/>
</dbReference>
<dbReference type="Proteomes" id="UP000240971">
    <property type="component" value="Unassembled WGS sequence"/>
</dbReference>
<dbReference type="SUPFAM" id="SSF53187">
    <property type="entry name" value="Zn-dependent exopeptidases"/>
    <property type="match status" value="1"/>
</dbReference>
<organism evidence="2 3">
    <name type="scientific">Chitinophaga niastensis</name>
    <dbReference type="NCBI Taxonomy" id="536980"/>
    <lineage>
        <taxon>Bacteria</taxon>
        <taxon>Pseudomonadati</taxon>
        <taxon>Bacteroidota</taxon>
        <taxon>Chitinophagia</taxon>
        <taxon>Chitinophagales</taxon>
        <taxon>Chitinophagaceae</taxon>
        <taxon>Chitinophaga</taxon>
    </lineage>
</organism>
<evidence type="ECO:0000313" key="3">
    <source>
        <dbReference type="Proteomes" id="UP000240971"/>
    </source>
</evidence>
<dbReference type="GO" id="GO:0008235">
    <property type="term" value="F:metalloexopeptidase activity"/>
    <property type="evidence" value="ECO:0007669"/>
    <property type="project" value="InterPro"/>
</dbReference>
<accession>A0A2P8HT88</accession>
<feature type="domain" description="Peptidase M28" evidence="1">
    <location>
        <begin position="217"/>
        <end position="411"/>
    </location>
</feature>